<accession>A0A2H1WZI5</accession>
<organism evidence="1">
    <name type="scientific">Spodoptera frugiperda</name>
    <name type="common">Fall armyworm</name>
    <dbReference type="NCBI Taxonomy" id="7108"/>
    <lineage>
        <taxon>Eukaryota</taxon>
        <taxon>Metazoa</taxon>
        <taxon>Ecdysozoa</taxon>
        <taxon>Arthropoda</taxon>
        <taxon>Hexapoda</taxon>
        <taxon>Insecta</taxon>
        <taxon>Pterygota</taxon>
        <taxon>Neoptera</taxon>
        <taxon>Endopterygota</taxon>
        <taxon>Lepidoptera</taxon>
        <taxon>Glossata</taxon>
        <taxon>Ditrysia</taxon>
        <taxon>Noctuoidea</taxon>
        <taxon>Noctuidae</taxon>
        <taxon>Amphipyrinae</taxon>
        <taxon>Spodoptera</taxon>
    </lineage>
</organism>
<sequence>MLYRHVTFTGRSFPAKKLSDLECGQLDHCFPRTLKPKTFRDAHIYFTQEEKYEKPGSESVIYSKDYLIPGALDYQGFGSKSSSRDGKQIFSKIYRFKISRDVTSRGENHPMTTPALGEAGGSVRLLMTKNHPVPTCAVRAGSDARGNNHPMTSGALGESRASVRFLLTKNHPVPTPAFRAAAPNYGTVPEPERLSRDDGTVLGCHARICRIHFSEKLVKQVSRYNNSKINVYSLCLDEFAIEKQLLGPQLYHGHGQVVVVHHPQRVVGDAAPRVGLRSRCRFSPLGILGARPHSADQAGE</sequence>
<proteinExistence type="predicted"/>
<name>A0A2H1WZI5_SPOFR</name>
<dbReference type="EMBL" id="ODYU01012277">
    <property type="protein sequence ID" value="SOQ58499.1"/>
    <property type="molecule type" value="Genomic_DNA"/>
</dbReference>
<dbReference type="AlphaFoldDB" id="A0A2H1WZI5"/>
<gene>
    <name evidence="1" type="ORF">SFRICE_012154</name>
</gene>
<reference evidence="1" key="1">
    <citation type="submission" date="2016-07" db="EMBL/GenBank/DDBJ databases">
        <authorList>
            <person name="Bretaudeau A."/>
        </authorList>
    </citation>
    <scope>NUCLEOTIDE SEQUENCE</scope>
    <source>
        <strain evidence="1">Rice</strain>
        <tissue evidence="1">Whole body</tissue>
    </source>
</reference>
<protein>
    <submittedName>
        <fullName evidence="1">SFRICE_012154</fullName>
    </submittedName>
</protein>
<evidence type="ECO:0000313" key="1">
    <source>
        <dbReference type="EMBL" id="SOQ58499.1"/>
    </source>
</evidence>